<dbReference type="CDD" id="cd03587">
    <property type="entry name" value="SOCS"/>
    <property type="match status" value="1"/>
</dbReference>
<dbReference type="InterPro" id="IPR036036">
    <property type="entry name" value="SOCS_box-like_dom_sf"/>
</dbReference>
<keyword evidence="1" id="KW-0677">Repeat</keyword>
<evidence type="ECO:0000313" key="6">
    <source>
        <dbReference type="Proteomes" id="UP000735302"/>
    </source>
</evidence>
<accession>A0AAV3YQ96</accession>
<dbReference type="Gene3D" id="1.25.40.20">
    <property type="entry name" value="Ankyrin repeat-containing domain"/>
    <property type="match status" value="3"/>
</dbReference>
<dbReference type="PANTHER" id="PTHR24166:SF48">
    <property type="entry name" value="PROTEIN VAPYRIN"/>
    <property type="match status" value="1"/>
</dbReference>
<dbReference type="PANTHER" id="PTHR24166">
    <property type="entry name" value="ROLLING PEBBLES, ISOFORM B"/>
    <property type="match status" value="1"/>
</dbReference>
<dbReference type="SMART" id="SM00248">
    <property type="entry name" value="ANK"/>
    <property type="match status" value="9"/>
</dbReference>
<dbReference type="EMBL" id="BLXT01001321">
    <property type="protein sequence ID" value="GFN84624.1"/>
    <property type="molecule type" value="Genomic_DNA"/>
</dbReference>
<evidence type="ECO:0000256" key="1">
    <source>
        <dbReference type="ARBA" id="ARBA00022737"/>
    </source>
</evidence>
<evidence type="ECO:0000259" key="4">
    <source>
        <dbReference type="PROSITE" id="PS50225"/>
    </source>
</evidence>
<dbReference type="AlphaFoldDB" id="A0AAV3YQ96"/>
<keyword evidence="6" id="KW-1185">Reference proteome</keyword>
<dbReference type="PRINTS" id="PR01415">
    <property type="entry name" value="ANKYRIN"/>
</dbReference>
<feature type="domain" description="SOCS box" evidence="4">
    <location>
        <begin position="351"/>
        <end position="404"/>
    </location>
</feature>
<dbReference type="InterPro" id="IPR002110">
    <property type="entry name" value="Ankyrin_rpt"/>
</dbReference>
<dbReference type="PROSITE" id="PS50225">
    <property type="entry name" value="SOCS"/>
    <property type="match status" value="1"/>
</dbReference>
<protein>
    <submittedName>
        <fullName evidence="5">Serine/threonine-protein phosphatase 6 regulatory ankyrin repeat subunit a-like</fullName>
    </submittedName>
</protein>
<dbReference type="SMART" id="SM00969">
    <property type="entry name" value="SOCS_box"/>
    <property type="match status" value="1"/>
</dbReference>
<comment type="caution">
    <text evidence="5">The sequence shown here is derived from an EMBL/GenBank/DDBJ whole genome shotgun (WGS) entry which is preliminary data.</text>
</comment>
<evidence type="ECO:0000313" key="5">
    <source>
        <dbReference type="EMBL" id="GFN84624.1"/>
    </source>
</evidence>
<reference evidence="5 6" key="1">
    <citation type="journal article" date="2021" name="Elife">
        <title>Chloroplast acquisition without the gene transfer in kleptoplastic sea slugs, Plakobranchus ocellatus.</title>
        <authorList>
            <person name="Maeda T."/>
            <person name="Takahashi S."/>
            <person name="Yoshida T."/>
            <person name="Shimamura S."/>
            <person name="Takaki Y."/>
            <person name="Nagai Y."/>
            <person name="Toyoda A."/>
            <person name="Suzuki Y."/>
            <person name="Arimoto A."/>
            <person name="Ishii H."/>
            <person name="Satoh N."/>
            <person name="Nishiyama T."/>
            <person name="Hasebe M."/>
            <person name="Maruyama T."/>
            <person name="Minagawa J."/>
            <person name="Obokata J."/>
            <person name="Shigenobu S."/>
        </authorList>
    </citation>
    <scope>NUCLEOTIDE SEQUENCE [LARGE SCALE GENOMIC DNA]</scope>
</reference>
<feature type="repeat" description="ANK" evidence="3">
    <location>
        <begin position="68"/>
        <end position="100"/>
    </location>
</feature>
<proteinExistence type="predicted"/>
<gene>
    <name evidence="5" type="ORF">PoB_001113000</name>
</gene>
<evidence type="ECO:0000256" key="2">
    <source>
        <dbReference type="ARBA" id="ARBA00023043"/>
    </source>
</evidence>
<dbReference type="InterPro" id="IPR001496">
    <property type="entry name" value="SOCS_box"/>
</dbReference>
<dbReference type="InterPro" id="IPR036770">
    <property type="entry name" value="Ankyrin_rpt-contain_sf"/>
</dbReference>
<organism evidence="5 6">
    <name type="scientific">Plakobranchus ocellatus</name>
    <dbReference type="NCBI Taxonomy" id="259542"/>
    <lineage>
        <taxon>Eukaryota</taxon>
        <taxon>Metazoa</taxon>
        <taxon>Spiralia</taxon>
        <taxon>Lophotrochozoa</taxon>
        <taxon>Mollusca</taxon>
        <taxon>Gastropoda</taxon>
        <taxon>Heterobranchia</taxon>
        <taxon>Euthyneura</taxon>
        <taxon>Panpulmonata</taxon>
        <taxon>Sacoglossa</taxon>
        <taxon>Placobranchoidea</taxon>
        <taxon>Plakobranchidae</taxon>
        <taxon>Plakobranchus</taxon>
    </lineage>
</organism>
<dbReference type="InterPro" id="IPR050889">
    <property type="entry name" value="Dendritic_Spine_Reg/Scaffold"/>
</dbReference>
<keyword evidence="2 3" id="KW-0040">ANK repeat</keyword>
<dbReference type="PROSITE" id="PS50088">
    <property type="entry name" value="ANK_REPEAT"/>
    <property type="match status" value="4"/>
</dbReference>
<feature type="repeat" description="ANK" evidence="3">
    <location>
        <begin position="134"/>
        <end position="166"/>
    </location>
</feature>
<dbReference type="Pfam" id="PF07525">
    <property type="entry name" value="SOCS_box"/>
    <property type="match status" value="1"/>
</dbReference>
<dbReference type="Proteomes" id="UP000735302">
    <property type="component" value="Unassembled WGS sequence"/>
</dbReference>
<feature type="repeat" description="ANK" evidence="3">
    <location>
        <begin position="233"/>
        <end position="265"/>
    </location>
</feature>
<dbReference type="SUPFAM" id="SSF48403">
    <property type="entry name" value="Ankyrin repeat"/>
    <property type="match status" value="1"/>
</dbReference>
<evidence type="ECO:0000256" key="3">
    <source>
        <dbReference type="PROSITE-ProRule" id="PRU00023"/>
    </source>
</evidence>
<dbReference type="GO" id="GO:0035556">
    <property type="term" value="P:intracellular signal transduction"/>
    <property type="evidence" value="ECO:0007669"/>
    <property type="project" value="InterPro"/>
</dbReference>
<dbReference type="Pfam" id="PF12796">
    <property type="entry name" value="Ank_2"/>
    <property type="match status" value="2"/>
</dbReference>
<dbReference type="SUPFAM" id="SSF158235">
    <property type="entry name" value="SOCS box-like"/>
    <property type="match status" value="1"/>
</dbReference>
<feature type="repeat" description="ANK" evidence="3">
    <location>
        <begin position="101"/>
        <end position="133"/>
    </location>
</feature>
<dbReference type="Pfam" id="PF00023">
    <property type="entry name" value="Ank"/>
    <property type="match status" value="2"/>
</dbReference>
<name>A0AAV3YQ96_9GAST</name>
<dbReference type="PROSITE" id="PS50297">
    <property type="entry name" value="ANK_REP_REGION"/>
    <property type="match status" value="4"/>
</dbReference>
<sequence length="409" mass="44701">MSGFLSAVRSGRAQELHSILELYKLRGNTPSLEDVHCALLCASKAGNLQCVQHLLTVDGIDPNHKDDSGNSSLYLVVKGNHSDIVSVLCENGASVDSIGSGNCTPLHLAARHGFDDCLEALLQFNCNVDAKDSTGSTALMLAVRWKQYVAISLLLEHGCDVNARDCHGRTALHYGCHTAVAVEKLIQAGADVNARDADECTPLLMAATEGLEGVVNRLCEAPGIDVNIPNKGAGKTPLHILAQKGHAKSVCRLVLSGADINLLDTQGRSPLYYAVARSRCDVTATLLKANGRVDTYQCPSNTSAENCPVHLAAESCLTTILKLFILSGYDNQHVRQIVSKPNIKELFTEEMIQHWLDHANDVSSLRHLCRMWLRHHLDVRLYSDLSKLNLPDKIREYILMSELDDLLLR</sequence>